<dbReference type="InterPro" id="IPR013525">
    <property type="entry name" value="ABC2_TM"/>
</dbReference>
<sequence length="371" mass="41956">MIKFLIEKEFKQLLRNSFLPKLILVFPCMIMLLMPWAVNLEIKNIQLNIVDNDHSAISQRLVNKIAASTYFRLVEVPASYEEGLRNIEIGTADIVMEIPRHLERDWMNGEDAHVLIAANAVNGTKGGLGSSYLSSIINDYAAELRSEHPEAATVSGTFPSIQVDTQGLFNPNLNYKLYMIPALMVMLLTLICGFLPALNVVSEKEVGTIEQINVTPVPKFVFILAKLLPYWLIGFLVLTVCFILAWLIYGIVPVGHFLLIYFFAVLFVLVMSGFGLVISNYSATMQQSMFVMWFCLLVVILMSGLFTPISSMPEWAQIITIFNPLKYFMEVMRMIYLKGSGFFDLLPQFGILLLFAVVFNSWAVISYRKNN</sequence>
<dbReference type="EMBL" id="CYZH01000014">
    <property type="protein sequence ID" value="CUO68892.1"/>
    <property type="molecule type" value="Genomic_DNA"/>
</dbReference>
<evidence type="ECO:0000256" key="1">
    <source>
        <dbReference type="ARBA" id="ARBA00004651"/>
    </source>
</evidence>
<feature type="transmembrane region" description="Helical" evidence="8">
    <location>
        <begin position="349"/>
        <end position="367"/>
    </location>
</feature>
<dbReference type="InterPro" id="IPR047817">
    <property type="entry name" value="ABC2_TM_bact-type"/>
</dbReference>
<dbReference type="RefSeq" id="WP_008022821.1">
    <property type="nucleotide sequence ID" value="NZ_CABIXA010000014.1"/>
</dbReference>
<feature type="transmembrane region" description="Helical" evidence="8">
    <location>
        <begin position="228"/>
        <end position="252"/>
    </location>
</feature>
<dbReference type="STRING" id="338188.ERS852397_02560"/>
<keyword evidence="3" id="KW-0813">Transport</keyword>
<keyword evidence="6 8" id="KW-1133">Transmembrane helix</keyword>
<feature type="domain" description="ABC transmembrane type-2" evidence="9">
    <location>
        <begin position="130"/>
        <end position="370"/>
    </location>
</feature>
<organism evidence="10 11">
    <name type="scientific">Bacteroides finegoldii</name>
    <dbReference type="NCBI Taxonomy" id="338188"/>
    <lineage>
        <taxon>Bacteria</taxon>
        <taxon>Pseudomonadati</taxon>
        <taxon>Bacteroidota</taxon>
        <taxon>Bacteroidia</taxon>
        <taxon>Bacteroidales</taxon>
        <taxon>Bacteroidaceae</taxon>
        <taxon>Bacteroides</taxon>
    </lineage>
</organism>
<evidence type="ECO:0000256" key="6">
    <source>
        <dbReference type="ARBA" id="ARBA00022989"/>
    </source>
</evidence>
<proteinExistence type="inferred from homology"/>
<dbReference type="PANTHER" id="PTHR30294:SF29">
    <property type="entry name" value="MULTIDRUG ABC TRANSPORTER PERMEASE YBHS-RELATED"/>
    <property type="match status" value="1"/>
</dbReference>
<evidence type="ECO:0000259" key="9">
    <source>
        <dbReference type="PROSITE" id="PS51012"/>
    </source>
</evidence>
<gene>
    <name evidence="10" type="primary">ybhR</name>
    <name evidence="10" type="ORF">ERS852397_02560</name>
</gene>
<keyword evidence="7 8" id="KW-0472">Membrane</keyword>
<keyword evidence="5 8" id="KW-0812">Transmembrane</keyword>
<feature type="transmembrane region" description="Helical" evidence="8">
    <location>
        <begin position="21"/>
        <end position="38"/>
    </location>
</feature>
<dbReference type="Gene3D" id="3.40.1710.10">
    <property type="entry name" value="abc type-2 transporter like domain"/>
    <property type="match status" value="1"/>
</dbReference>
<name>A0A174H1J1_9BACE</name>
<accession>A0A174H1J1</accession>
<keyword evidence="4" id="KW-1003">Cell membrane</keyword>
<reference evidence="10 11" key="1">
    <citation type="submission" date="2015-09" db="EMBL/GenBank/DDBJ databases">
        <authorList>
            <consortium name="Pathogen Informatics"/>
        </authorList>
    </citation>
    <scope>NUCLEOTIDE SEQUENCE [LARGE SCALE GENOMIC DNA]</scope>
    <source>
        <strain evidence="10 11">2789STDY5608840</strain>
    </source>
</reference>
<feature type="transmembrane region" description="Helical" evidence="8">
    <location>
        <begin position="290"/>
        <end position="309"/>
    </location>
</feature>
<evidence type="ECO:0000313" key="11">
    <source>
        <dbReference type="Proteomes" id="UP000095517"/>
    </source>
</evidence>
<comment type="similarity">
    <text evidence="2">Belongs to the ABC-2 integral membrane protein family.</text>
</comment>
<feature type="transmembrane region" description="Helical" evidence="8">
    <location>
        <begin position="258"/>
        <end position="278"/>
    </location>
</feature>
<dbReference type="Proteomes" id="UP000095517">
    <property type="component" value="Unassembled WGS sequence"/>
</dbReference>
<evidence type="ECO:0000256" key="2">
    <source>
        <dbReference type="ARBA" id="ARBA00007783"/>
    </source>
</evidence>
<evidence type="ECO:0000256" key="8">
    <source>
        <dbReference type="SAM" id="Phobius"/>
    </source>
</evidence>
<evidence type="ECO:0000256" key="5">
    <source>
        <dbReference type="ARBA" id="ARBA00022692"/>
    </source>
</evidence>
<dbReference type="PROSITE" id="PS51012">
    <property type="entry name" value="ABC_TM2"/>
    <property type="match status" value="1"/>
</dbReference>
<dbReference type="PANTHER" id="PTHR30294">
    <property type="entry name" value="MEMBRANE COMPONENT OF ABC TRANSPORTER YHHJ-RELATED"/>
    <property type="match status" value="1"/>
</dbReference>
<protein>
    <submittedName>
        <fullName evidence="10">ABC-type multidrug transport system, permease component</fullName>
    </submittedName>
</protein>
<dbReference type="GO" id="GO:0140359">
    <property type="term" value="F:ABC-type transporter activity"/>
    <property type="evidence" value="ECO:0007669"/>
    <property type="project" value="InterPro"/>
</dbReference>
<dbReference type="AlphaFoldDB" id="A0A174H1J1"/>
<dbReference type="GeneID" id="69480450"/>
<evidence type="ECO:0000256" key="4">
    <source>
        <dbReference type="ARBA" id="ARBA00022475"/>
    </source>
</evidence>
<evidence type="ECO:0000256" key="3">
    <source>
        <dbReference type="ARBA" id="ARBA00022448"/>
    </source>
</evidence>
<dbReference type="InterPro" id="IPR051449">
    <property type="entry name" value="ABC-2_transporter_component"/>
</dbReference>
<feature type="transmembrane region" description="Helical" evidence="8">
    <location>
        <begin position="178"/>
        <end position="201"/>
    </location>
</feature>
<dbReference type="Pfam" id="PF12698">
    <property type="entry name" value="ABC2_membrane_3"/>
    <property type="match status" value="1"/>
</dbReference>
<evidence type="ECO:0000313" key="10">
    <source>
        <dbReference type="EMBL" id="CUO68892.1"/>
    </source>
</evidence>
<comment type="subcellular location">
    <subcellularLocation>
        <location evidence="1">Cell membrane</location>
        <topology evidence="1">Multi-pass membrane protein</topology>
    </subcellularLocation>
</comment>
<evidence type="ECO:0000256" key="7">
    <source>
        <dbReference type="ARBA" id="ARBA00023136"/>
    </source>
</evidence>
<dbReference type="GO" id="GO:0005886">
    <property type="term" value="C:plasma membrane"/>
    <property type="evidence" value="ECO:0007669"/>
    <property type="project" value="UniProtKB-SubCell"/>
</dbReference>